<name>W9WTH7_9EURO</name>
<evidence type="ECO:0000259" key="2">
    <source>
        <dbReference type="SMART" id="SM00906"/>
    </source>
</evidence>
<dbReference type="STRING" id="1182543.W9WTH7"/>
<dbReference type="PANTHER" id="PTHR46910">
    <property type="entry name" value="TRANSCRIPTION FACTOR PDR1"/>
    <property type="match status" value="1"/>
</dbReference>
<dbReference type="Proteomes" id="UP000019471">
    <property type="component" value="Unassembled WGS sequence"/>
</dbReference>
<dbReference type="OrthoDB" id="39175at2759"/>
<dbReference type="Pfam" id="PF04082">
    <property type="entry name" value="Fungal_trans"/>
    <property type="match status" value="1"/>
</dbReference>
<dbReference type="InterPro" id="IPR050987">
    <property type="entry name" value="AtrR-like"/>
</dbReference>
<dbReference type="PANTHER" id="PTHR46910:SF25">
    <property type="entry name" value="ABC-TRANSPORTER-REGULATING TRANSCRIPTION FACTOR"/>
    <property type="match status" value="1"/>
</dbReference>
<dbReference type="GO" id="GO:0003700">
    <property type="term" value="F:DNA-binding transcription factor activity"/>
    <property type="evidence" value="ECO:0007669"/>
    <property type="project" value="InterPro"/>
</dbReference>
<reference evidence="3 4" key="1">
    <citation type="submission" date="2013-03" db="EMBL/GenBank/DDBJ databases">
        <title>The Genome Sequence of Cladophialophora psammophila CBS 110553.</title>
        <authorList>
            <consortium name="The Broad Institute Genomics Platform"/>
            <person name="Cuomo C."/>
            <person name="de Hoog S."/>
            <person name="Gorbushina A."/>
            <person name="Walker B."/>
            <person name="Young S.K."/>
            <person name="Zeng Q."/>
            <person name="Gargeya S."/>
            <person name="Fitzgerald M."/>
            <person name="Haas B."/>
            <person name="Abouelleil A."/>
            <person name="Allen A.W."/>
            <person name="Alvarado L."/>
            <person name="Arachchi H.M."/>
            <person name="Berlin A.M."/>
            <person name="Chapman S.B."/>
            <person name="Gainer-Dewar J."/>
            <person name="Goldberg J."/>
            <person name="Griggs A."/>
            <person name="Gujja S."/>
            <person name="Hansen M."/>
            <person name="Howarth C."/>
            <person name="Imamovic A."/>
            <person name="Ireland A."/>
            <person name="Larimer J."/>
            <person name="McCowan C."/>
            <person name="Murphy C."/>
            <person name="Pearson M."/>
            <person name="Poon T.W."/>
            <person name="Priest M."/>
            <person name="Roberts A."/>
            <person name="Saif S."/>
            <person name="Shea T."/>
            <person name="Sisk P."/>
            <person name="Sykes S."/>
            <person name="Wortman J."/>
            <person name="Nusbaum C."/>
            <person name="Birren B."/>
        </authorList>
    </citation>
    <scope>NUCLEOTIDE SEQUENCE [LARGE SCALE GENOMIC DNA]</scope>
    <source>
        <strain evidence="3 4">CBS 110553</strain>
    </source>
</reference>
<evidence type="ECO:0000313" key="3">
    <source>
        <dbReference type="EMBL" id="EXJ67936.1"/>
    </source>
</evidence>
<gene>
    <name evidence="3" type="ORF">A1O5_08550</name>
</gene>
<dbReference type="GO" id="GO:0003677">
    <property type="term" value="F:DNA binding"/>
    <property type="evidence" value="ECO:0007669"/>
    <property type="project" value="InterPro"/>
</dbReference>
<keyword evidence="1" id="KW-0539">Nucleus</keyword>
<dbReference type="HOGENOM" id="CLU_016058_0_1_1"/>
<dbReference type="CDD" id="cd12148">
    <property type="entry name" value="fungal_TF_MHR"/>
    <property type="match status" value="1"/>
</dbReference>
<dbReference type="SMART" id="SM00906">
    <property type="entry name" value="Fungal_trans"/>
    <property type="match status" value="1"/>
</dbReference>
<dbReference type="AlphaFoldDB" id="W9WTH7"/>
<accession>W9WTH7</accession>
<evidence type="ECO:0000313" key="4">
    <source>
        <dbReference type="Proteomes" id="UP000019471"/>
    </source>
</evidence>
<protein>
    <recommendedName>
        <fullName evidence="2">Xylanolytic transcriptional activator regulatory domain-containing protein</fullName>
    </recommendedName>
</protein>
<dbReference type="RefSeq" id="XP_007747322.1">
    <property type="nucleotide sequence ID" value="XM_007749132.1"/>
</dbReference>
<comment type="caution">
    <text evidence="3">The sequence shown here is derived from an EMBL/GenBank/DDBJ whole genome shotgun (WGS) entry which is preliminary data.</text>
</comment>
<keyword evidence="4" id="KW-1185">Reference proteome</keyword>
<sequence length="579" mass="64570">MSDGSTAKVAEYPAGEVVGRREQEPCAWMSTCSEAGIAWVCEAIGSRAFAKIAERFKRSMHHRLSTSTDLMLTSRGIEPTETIAWEYVNAFFDNCWEARIGLIHRSDFEAQLQAHFHNETYSRNDYPMIALRNVVFAAGYRSILANTPSVSFSTAQTKPWQCYFKNALSVLTKLLLSPPKLMTVQALALMACYVEGLGSPGFQRVLCYNAVHAAVTQGLHRESDYLTETSSDDSLKKAWLWWALYAQEKHISLTSGRASMIDDHIRSTRVPSRVPVDSNMDLECLSLQIRHAEISSRISREIMSTKATRSSTDELLRTVKDLGQQLKDLVDEIPPGLQIGTLAKPSEEAHLISRRIQALQLHFSIYGSLLAVHCQFFFPWITSRFLNEGAETSFLEPQIALSSSTVAEAARKILLAVRTVTTNVTTPTWLAFFYPIYAHMSLFIYILKYPTLSTVSSDLGLLDVCAGHFGHIEFITSSEISVSLPRDSVNLAAKVVKAAKKRERQASGSKPEHPQCMGSLETQDQALGDHNPSCPRFHGISPTFGHTENFTGIETGGWNLFPFFDTISGNDFNFDHFEA</sequence>
<dbReference type="InterPro" id="IPR007219">
    <property type="entry name" value="XnlR_reg_dom"/>
</dbReference>
<feature type="domain" description="Xylanolytic transcriptional activator regulatory" evidence="2">
    <location>
        <begin position="203"/>
        <end position="277"/>
    </location>
</feature>
<evidence type="ECO:0000256" key="1">
    <source>
        <dbReference type="ARBA" id="ARBA00023242"/>
    </source>
</evidence>
<proteinExistence type="predicted"/>
<organism evidence="3 4">
    <name type="scientific">Cladophialophora psammophila CBS 110553</name>
    <dbReference type="NCBI Taxonomy" id="1182543"/>
    <lineage>
        <taxon>Eukaryota</taxon>
        <taxon>Fungi</taxon>
        <taxon>Dikarya</taxon>
        <taxon>Ascomycota</taxon>
        <taxon>Pezizomycotina</taxon>
        <taxon>Eurotiomycetes</taxon>
        <taxon>Chaetothyriomycetidae</taxon>
        <taxon>Chaetothyriales</taxon>
        <taxon>Herpotrichiellaceae</taxon>
        <taxon>Cladophialophora</taxon>
    </lineage>
</organism>
<dbReference type="GO" id="GO:0008270">
    <property type="term" value="F:zinc ion binding"/>
    <property type="evidence" value="ECO:0007669"/>
    <property type="project" value="InterPro"/>
</dbReference>
<dbReference type="GeneID" id="19193249"/>
<dbReference type="EMBL" id="AMGX01000014">
    <property type="protein sequence ID" value="EXJ67936.1"/>
    <property type="molecule type" value="Genomic_DNA"/>
</dbReference>
<dbReference type="GO" id="GO:0006351">
    <property type="term" value="P:DNA-templated transcription"/>
    <property type="evidence" value="ECO:0007669"/>
    <property type="project" value="InterPro"/>
</dbReference>